<dbReference type="Proteomes" id="UP001225498">
    <property type="component" value="Unassembled WGS sequence"/>
</dbReference>
<name>A0AAI9G3F4_STEMA</name>
<comment type="caution">
    <text evidence="1">The sequence shown here is derived from an EMBL/GenBank/DDBJ whole genome shotgun (WGS) entry which is preliminary data.</text>
</comment>
<protein>
    <submittedName>
        <fullName evidence="1">Uncharacterized protein</fullName>
    </submittedName>
</protein>
<reference evidence="1" key="1">
    <citation type="submission" date="2023-08" db="EMBL/GenBank/DDBJ databases">
        <authorList>
            <consortium name="Clinical and Environmental Microbiology Branch: Whole genome sequencing antimicrobial resistance pathogens in the healthcare setting"/>
        </authorList>
    </citation>
    <scope>NUCLEOTIDE SEQUENCE</scope>
    <source>
        <strain evidence="1">2023CJ-00293</strain>
    </source>
</reference>
<evidence type="ECO:0000313" key="2">
    <source>
        <dbReference type="Proteomes" id="UP001225498"/>
    </source>
</evidence>
<sequence>MHRQPVIHDRGRKNMAGVRAVSRPRGAIGGKVLLAVVAVLGTGLASTANAEPYNLEGHRIVSVATGWGGEGFYLVTQGVLPAGSDCGGGNRFILLNDHPMQREMVSMLLIAWQNKLRVGLRVDGCTSGVMQLRAVTMPEA</sequence>
<organism evidence="1 2">
    <name type="scientific">Stenotrophomonas maltophilia</name>
    <name type="common">Pseudomonas maltophilia</name>
    <name type="synonym">Xanthomonas maltophilia</name>
    <dbReference type="NCBI Taxonomy" id="40324"/>
    <lineage>
        <taxon>Bacteria</taxon>
        <taxon>Pseudomonadati</taxon>
        <taxon>Pseudomonadota</taxon>
        <taxon>Gammaproteobacteria</taxon>
        <taxon>Lysobacterales</taxon>
        <taxon>Lysobacteraceae</taxon>
        <taxon>Stenotrophomonas</taxon>
        <taxon>Stenotrophomonas maltophilia group</taxon>
    </lineage>
</organism>
<evidence type="ECO:0000313" key="1">
    <source>
        <dbReference type="EMBL" id="EKZ1925619.1"/>
    </source>
</evidence>
<proteinExistence type="predicted"/>
<dbReference type="EMBL" id="ABLTIR010000007">
    <property type="protein sequence ID" value="EKZ1925619.1"/>
    <property type="molecule type" value="Genomic_DNA"/>
</dbReference>
<accession>A0AAI9G3F4</accession>
<dbReference type="AlphaFoldDB" id="A0AAI9G3F4"/>
<gene>
    <name evidence="1" type="ORF">REH87_000588</name>
</gene>